<sequence>ARVRSRVSALVSNVACRAGGPRKPRRKVAMSSRVRPVFFVRVPWFSSLRALRRDFPRPLKKVLRSLCSGFPPVCISRAGHSGLRFLQGFLAAASALQSKYLLLTSPSSVCPPSPPPSCPPSSPRLVPEEAPEEPEEEAAGEAPVAEEVQRAFLPAPQRRLPPERAAALEEERRRLQVSVENAGDAVYPLIGTFEELGVLPSYVLDALAEMNVQAPMPIQAQALPIILGGEDLIGIARTGSGKTLAFLLPALVHVEAQEPPQRHEATPIALVLAPTRELVAQIAEEAGKLCEHSAQGRHPGGIWAECVYGGKQRAEQLRTGGGPSSQPRRGGSQTSCRPATCPSPPVGRTTYFVLDEADRMLDCGFQADVQGIAGQIRPDRHMLFFSATWPQAVQDLASSFCLDGREPVTLRVGQGEQGEAATRPDIVQEVVVFDQEAWEERDAAKKELLHSHLRETLQEESSKVLVFVNNKAFADELRDTLCGEGFLTDSMHGGRKQWDRDEVLAKFKRNEFKLLVATDVMGRGLDIPDITHVVIYDMGDVDDYVHRIGRTARGLSGLTGHALTLFEYNPKWPELAGGLAKVLEDAGQHVPPELAQIAAEVASGERATRERAPGGGKKPKWKSGDWPSEWPAGEQPSQGGAKPWQEQPWREKSWQEQSWQERPWHGDGARGRPWKAGGW</sequence>
<feature type="region of interest" description="Disordered" evidence="7">
    <location>
        <begin position="314"/>
        <end position="342"/>
    </location>
</feature>
<dbReference type="Pfam" id="PF00271">
    <property type="entry name" value="Helicase_C"/>
    <property type="match status" value="1"/>
</dbReference>
<feature type="compositionally biased region" description="Low complexity" evidence="7">
    <location>
        <begin position="324"/>
        <end position="333"/>
    </location>
</feature>
<dbReference type="CDD" id="cd18787">
    <property type="entry name" value="SF2_C_DEAD"/>
    <property type="match status" value="1"/>
</dbReference>
<keyword evidence="4 6" id="KW-0347">Helicase</keyword>
<dbReference type="SMART" id="SM00490">
    <property type="entry name" value="HELICc"/>
    <property type="match status" value="1"/>
</dbReference>
<dbReference type="InterPro" id="IPR001650">
    <property type="entry name" value="Helicase_C-like"/>
</dbReference>
<organism evidence="10 11">
    <name type="scientific">Prorocentrum cordatum</name>
    <dbReference type="NCBI Taxonomy" id="2364126"/>
    <lineage>
        <taxon>Eukaryota</taxon>
        <taxon>Sar</taxon>
        <taxon>Alveolata</taxon>
        <taxon>Dinophyceae</taxon>
        <taxon>Prorocentrales</taxon>
        <taxon>Prorocentraceae</taxon>
        <taxon>Prorocentrum</taxon>
    </lineage>
</organism>
<dbReference type="InterPro" id="IPR027417">
    <property type="entry name" value="P-loop_NTPase"/>
</dbReference>
<dbReference type="EC" id="3.6.4.13" evidence="1"/>
<dbReference type="Gene3D" id="3.40.50.300">
    <property type="entry name" value="P-loop containing nucleotide triphosphate hydrolases"/>
    <property type="match status" value="2"/>
</dbReference>
<comment type="similarity">
    <text evidence="6">Belongs to the DEAD box helicase family.</text>
</comment>
<dbReference type="SUPFAM" id="SSF52540">
    <property type="entry name" value="P-loop containing nucleoside triphosphate hydrolases"/>
    <property type="match status" value="1"/>
</dbReference>
<evidence type="ECO:0000256" key="5">
    <source>
        <dbReference type="ARBA" id="ARBA00022840"/>
    </source>
</evidence>
<dbReference type="SMART" id="SM00487">
    <property type="entry name" value="DEXDc"/>
    <property type="match status" value="1"/>
</dbReference>
<reference evidence="10" key="1">
    <citation type="submission" date="2023-10" db="EMBL/GenBank/DDBJ databases">
        <authorList>
            <person name="Chen Y."/>
            <person name="Shah S."/>
            <person name="Dougan E. K."/>
            <person name="Thang M."/>
            <person name="Chan C."/>
        </authorList>
    </citation>
    <scope>NUCLEOTIDE SEQUENCE [LARGE SCALE GENOMIC DNA]</scope>
</reference>
<dbReference type="Proteomes" id="UP001189429">
    <property type="component" value="Unassembled WGS sequence"/>
</dbReference>
<evidence type="ECO:0000259" key="9">
    <source>
        <dbReference type="PROSITE" id="PS51194"/>
    </source>
</evidence>
<evidence type="ECO:0000256" key="6">
    <source>
        <dbReference type="RuleBase" id="RU000492"/>
    </source>
</evidence>
<name>A0ABN9WZN4_9DINO</name>
<protein>
    <recommendedName>
        <fullName evidence="1">RNA helicase</fullName>
        <ecNumber evidence="1">3.6.4.13</ecNumber>
    </recommendedName>
</protein>
<dbReference type="PROSITE" id="PS51194">
    <property type="entry name" value="HELICASE_CTER"/>
    <property type="match status" value="1"/>
</dbReference>
<comment type="caution">
    <text evidence="10">The sequence shown here is derived from an EMBL/GenBank/DDBJ whole genome shotgun (WGS) entry which is preliminary data.</text>
</comment>
<feature type="region of interest" description="Disordered" evidence="7">
    <location>
        <begin position="108"/>
        <end position="144"/>
    </location>
</feature>
<keyword evidence="3 6" id="KW-0378">Hydrolase</keyword>
<evidence type="ECO:0000256" key="7">
    <source>
        <dbReference type="SAM" id="MobiDB-lite"/>
    </source>
</evidence>
<accession>A0ABN9WZN4</accession>
<feature type="compositionally biased region" description="Pro residues" evidence="7">
    <location>
        <begin position="109"/>
        <end position="122"/>
    </location>
</feature>
<keyword evidence="11" id="KW-1185">Reference proteome</keyword>
<dbReference type="EMBL" id="CAUYUJ010019610">
    <property type="protein sequence ID" value="CAK0892402.1"/>
    <property type="molecule type" value="Genomic_DNA"/>
</dbReference>
<feature type="domain" description="Helicase ATP-binding" evidence="8">
    <location>
        <begin position="223"/>
        <end position="407"/>
    </location>
</feature>
<dbReference type="InterPro" id="IPR014001">
    <property type="entry name" value="Helicase_ATP-bd"/>
</dbReference>
<dbReference type="InterPro" id="IPR000629">
    <property type="entry name" value="RNA-helicase_DEAD-box_CS"/>
</dbReference>
<dbReference type="InterPro" id="IPR011545">
    <property type="entry name" value="DEAD/DEAH_box_helicase_dom"/>
</dbReference>
<feature type="region of interest" description="Disordered" evidence="7">
    <location>
        <begin position="601"/>
        <end position="679"/>
    </location>
</feature>
<dbReference type="PANTHER" id="PTHR47958">
    <property type="entry name" value="ATP-DEPENDENT RNA HELICASE DBP3"/>
    <property type="match status" value="1"/>
</dbReference>
<evidence type="ECO:0000313" key="10">
    <source>
        <dbReference type="EMBL" id="CAK0892402.1"/>
    </source>
</evidence>
<dbReference type="PROSITE" id="PS00039">
    <property type="entry name" value="DEAD_ATP_HELICASE"/>
    <property type="match status" value="1"/>
</dbReference>
<keyword evidence="5 6" id="KW-0067">ATP-binding</keyword>
<evidence type="ECO:0000256" key="2">
    <source>
        <dbReference type="ARBA" id="ARBA00022741"/>
    </source>
</evidence>
<gene>
    <name evidence="10" type="ORF">PCOR1329_LOCUS72069</name>
</gene>
<evidence type="ECO:0000313" key="11">
    <source>
        <dbReference type="Proteomes" id="UP001189429"/>
    </source>
</evidence>
<keyword evidence="2 6" id="KW-0547">Nucleotide-binding</keyword>
<feature type="compositionally biased region" description="Acidic residues" evidence="7">
    <location>
        <begin position="129"/>
        <end position="139"/>
    </location>
</feature>
<proteinExistence type="inferred from homology"/>
<dbReference type="PROSITE" id="PS51192">
    <property type="entry name" value="HELICASE_ATP_BIND_1"/>
    <property type="match status" value="1"/>
</dbReference>
<evidence type="ECO:0000256" key="3">
    <source>
        <dbReference type="ARBA" id="ARBA00022801"/>
    </source>
</evidence>
<feature type="non-terminal residue" evidence="10">
    <location>
        <position position="1"/>
    </location>
</feature>
<evidence type="ECO:0000256" key="1">
    <source>
        <dbReference type="ARBA" id="ARBA00012552"/>
    </source>
</evidence>
<feature type="domain" description="Helicase C-terminal" evidence="9">
    <location>
        <begin position="448"/>
        <end position="598"/>
    </location>
</feature>
<evidence type="ECO:0000256" key="4">
    <source>
        <dbReference type="ARBA" id="ARBA00022806"/>
    </source>
</evidence>
<evidence type="ECO:0000259" key="8">
    <source>
        <dbReference type="PROSITE" id="PS51192"/>
    </source>
</evidence>
<dbReference type="Pfam" id="PF00270">
    <property type="entry name" value="DEAD"/>
    <property type="match status" value="1"/>
</dbReference>